<organism evidence="2 3">
    <name type="scientific">Aquiflexum balticum DSM 16537</name>
    <dbReference type="NCBI Taxonomy" id="758820"/>
    <lineage>
        <taxon>Bacteria</taxon>
        <taxon>Pseudomonadati</taxon>
        <taxon>Bacteroidota</taxon>
        <taxon>Cytophagia</taxon>
        <taxon>Cytophagales</taxon>
        <taxon>Cyclobacteriaceae</taxon>
        <taxon>Aquiflexum</taxon>
    </lineage>
</organism>
<evidence type="ECO:0000313" key="2">
    <source>
        <dbReference type="EMBL" id="SMD44556.1"/>
    </source>
</evidence>
<dbReference type="Proteomes" id="UP000192333">
    <property type="component" value="Chromosome I"/>
</dbReference>
<dbReference type="AlphaFoldDB" id="A0A1W2H7P9"/>
<accession>A0A1W2H7P9</accession>
<feature type="domain" description="Endonuclease/exonuclease/phosphatase" evidence="1">
    <location>
        <begin position="39"/>
        <end position="251"/>
    </location>
</feature>
<dbReference type="PANTHER" id="PTHR11371:SF31">
    <property type="entry name" value="EXTRACELLULAR NUCLEASE"/>
    <property type="match status" value="1"/>
</dbReference>
<sequence>MEINLNFPPKEIGDELKELKKFLDDLLPAKKLDRNVLICTWNIRVFGGLTMEWEASENKSPKRDAHSLLCIVEIIKRFDIIAVQEVRGNIKALRETMKLLGPDWSFLITDVTAGSKGNNERLAFIFDNRKVKLSGLACEIVIPDDVLEKNRAIDPNALQRQFARTPYGVSFQVAGKTFVLLTLHVLFGTKSPDRVAEIQAIADWIADWAKDLNSWSHSLITLGDFNIVKTGDPTFDAFISSGLYVPDDMQQFDRTIFKKTYSFYDQIAWFEDNICLKYTRGGIVDFRNNVLKNRNYTLSQLSYRISDHFPLWAEFLTH</sequence>
<dbReference type="InterPro" id="IPR005135">
    <property type="entry name" value="Endo/exonuclease/phosphatase"/>
</dbReference>
<dbReference type="CDD" id="cd10283">
    <property type="entry name" value="MnuA_DNase1-like"/>
    <property type="match status" value="1"/>
</dbReference>
<dbReference type="SUPFAM" id="SSF56219">
    <property type="entry name" value="DNase I-like"/>
    <property type="match status" value="1"/>
</dbReference>
<evidence type="ECO:0000259" key="1">
    <source>
        <dbReference type="Pfam" id="PF03372"/>
    </source>
</evidence>
<dbReference type="Pfam" id="PF03372">
    <property type="entry name" value="Exo_endo_phos"/>
    <property type="match status" value="1"/>
</dbReference>
<dbReference type="RefSeq" id="WP_084121355.1">
    <property type="nucleotide sequence ID" value="NZ_LT838813.1"/>
</dbReference>
<name>A0A1W2H7P9_9BACT</name>
<protein>
    <submittedName>
        <fullName evidence="2">Predicted extracellular nuclease</fullName>
    </submittedName>
</protein>
<dbReference type="PANTHER" id="PTHR11371">
    <property type="entry name" value="DEOXYRIBONUCLEASE"/>
    <property type="match status" value="1"/>
</dbReference>
<dbReference type="EMBL" id="LT838813">
    <property type="protein sequence ID" value="SMD44556.1"/>
    <property type="molecule type" value="Genomic_DNA"/>
</dbReference>
<dbReference type="OrthoDB" id="5500612at2"/>
<dbReference type="InterPro" id="IPR036691">
    <property type="entry name" value="Endo/exonu/phosph_ase_sf"/>
</dbReference>
<dbReference type="Gene3D" id="3.60.10.10">
    <property type="entry name" value="Endonuclease/exonuclease/phosphatase"/>
    <property type="match status" value="1"/>
</dbReference>
<gene>
    <name evidence="2" type="ORF">SAMN00777080_3180</name>
</gene>
<reference evidence="3" key="1">
    <citation type="submission" date="2017-04" db="EMBL/GenBank/DDBJ databases">
        <authorList>
            <person name="Varghese N."/>
            <person name="Submissions S."/>
        </authorList>
    </citation>
    <scope>NUCLEOTIDE SEQUENCE [LARGE SCALE GENOMIC DNA]</scope>
    <source>
        <strain evidence="3">DSM 16537</strain>
    </source>
</reference>
<proteinExistence type="predicted"/>
<keyword evidence="3" id="KW-1185">Reference proteome</keyword>
<dbReference type="GO" id="GO:0003824">
    <property type="term" value="F:catalytic activity"/>
    <property type="evidence" value="ECO:0007669"/>
    <property type="project" value="InterPro"/>
</dbReference>
<dbReference type="STRING" id="758820.SAMN00777080_3180"/>
<evidence type="ECO:0000313" key="3">
    <source>
        <dbReference type="Proteomes" id="UP000192333"/>
    </source>
</evidence>